<evidence type="ECO:0000313" key="2">
    <source>
        <dbReference type="EMBL" id="KAD7116776.1"/>
    </source>
</evidence>
<proteinExistence type="predicted"/>
<reference evidence="2 3" key="1">
    <citation type="submission" date="2019-05" db="EMBL/GenBank/DDBJ databases">
        <title>Mikania micrantha, genome provides insights into the molecular mechanism of rapid growth.</title>
        <authorList>
            <person name="Liu B."/>
        </authorList>
    </citation>
    <scope>NUCLEOTIDE SEQUENCE [LARGE SCALE GENOMIC DNA]</scope>
    <source>
        <strain evidence="2">NLD-2019</strain>
        <tissue evidence="2">Leaf</tissue>
    </source>
</reference>
<accession>A0A5N6PV66</accession>
<dbReference type="PANTHER" id="PTHR46148:SF59">
    <property type="entry name" value="NUCLEOTIDYLTRANSFERASE, RIBONUCLEASE H"/>
    <property type="match status" value="1"/>
</dbReference>
<organism evidence="2 3">
    <name type="scientific">Mikania micrantha</name>
    <name type="common">bitter vine</name>
    <dbReference type="NCBI Taxonomy" id="192012"/>
    <lineage>
        <taxon>Eukaryota</taxon>
        <taxon>Viridiplantae</taxon>
        <taxon>Streptophyta</taxon>
        <taxon>Embryophyta</taxon>
        <taxon>Tracheophyta</taxon>
        <taxon>Spermatophyta</taxon>
        <taxon>Magnoliopsida</taxon>
        <taxon>eudicotyledons</taxon>
        <taxon>Gunneridae</taxon>
        <taxon>Pentapetalae</taxon>
        <taxon>asterids</taxon>
        <taxon>campanulids</taxon>
        <taxon>Asterales</taxon>
        <taxon>Asteraceae</taxon>
        <taxon>Asteroideae</taxon>
        <taxon>Heliantheae alliance</taxon>
        <taxon>Eupatorieae</taxon>
        <taxon>Mikania</taxon>
    </lineage>
</organism>
<dbReference type="InterPro" id="IPR056924">
    <property type="entry name" value="SH3_Tf2-1"/>
</dbReference>
<dbReference type="Proteomes" id="UP000326396">
    <property type="component" value="Linkage Group LG10"/>
</dbReference>
<dbReference type="PANTHER" id="PTHR46148">
    <property type="entry name" value="CHROMO DOMAIN-CONTAINING PROTEIN"/>
    <property type="match status" value="1"/>
</dbReference>
<dbReference type="Pfam" id="PF24626">
    <property type="entry name" value="SH3_Tf2-1"/>
    <property type="match status" value="1"/>
</dbReference>
<evidence type="ECO:0000259" key="1">
    <source>
        <dbReference type="Pfam" id="PF24626"/>
    </source>
</evidence>
<dbReference type="AlphaFoldDB" id="A0A5N6PV66"/>
<dbReference type="EMBL" id="SZYD01000002">
    <property type="protein sequence ID" value="KAD7116776.1"/>
    <property type="molecule type" value="Genomic_DNA"/>
</dbReference>
<gene>
    <name evidence="2" type="ORF">E3N88_04044</name>
</gene>
<comment type="caution">
    <text evidence="2">The sequence shown here is derived from an EMBL/GenBank/DDBJ whole genome shotgun (WGS) entry which is preliminary data.</text>
</comment>
<protein>
    <recommendedName>
        <fullName evidence="1">Tf2-1-like SH3-like domain-containing protein</fullName>
    </recommendedName>
</protein>
<name>A0A5N6PV66_9ASTR</name>
<keyword evidence="3" id="KW-1185">Reference proteome</keyword>
<sequence>MLKVSPWKGVVCFGKKGKLAPRYVGPFEIIERIGLVAYRLRLPDELSGVHDVFHVSNLKKCLAEESLVIPIEEIQVDEQLHFIEEHLEIMDRKVKQLRRSRIPIVKVRWNLKRGPEFTWEREDHMKSKYPQQFTEEVVPDNDS</sequence>
<dbReference type="OrthoDB" id="1939135at2759"/>
<feature type="domain" description="Tf2-1-like SH3-like" evidence="1">
    <location>
        <begin position="1"/>
        <end position="61"/>
    </location>
</feature>
<evidence type="ECO:0000313" key="3">
    <source>
        <dbReference type="Proteomes" id="UP000326396"/>
    </source>
</evidence>